<proteinExistence type="predicted"/>
<dbReference type="Pfam" id="PF14462">
    <property type="entry name" value="Prok-E2_E"/>
    <property type="match status" value="1"/>
</dbReference>
<accession>B4Y2Z3</accession>
<evidence type="ECO:0000313" key="1">
    <source>
        <dbReference type="EMBL" id="ACB12969.1"/>
    </source>
</evidence>
<evidence type="ECO:0008006" key="2">
    <source>
        <dbReference type="Google" id="ProtNLM"/>
    </source>
</evidence>
<dbReference type="InterPro" id="IPR025701">
    <property type="entry name" value="UBQ-conjugat_E2_E"/>
</dbReference>
<protein>
    <recommendedName>
        <fullName evidence="2">Multi-ubiquitin domain-containing protein</fullName>
    </recommendedName>
</protein>
<sequence>MHTSIHVAGTRHDISRGLVAGAAIYNLADIDPTRQHLLLELADDRDVPLRPDDYIVINGRERFSVADGPQPADDNPCLRKPLSLTINEQELPADRALHQAKLTFEQLAAIDPDFEPGDGVFVELKDVPDAQVLPGMRVLVQNDDRFYTSPCGNVGFETKLDADLALLRERCGDVECVDEGTRRLVIVRAQELPAHWNRRSTDILLQVPQGYPLAALDMFWVTPGLALADGRQPQNADQLETYAGRTWQRFSWHYPPGHHWNPATDGVLSHLRFARVRLGQAN</sequence>
<dbReference type="EMBL" id="EU327988">
    <property type="protein sequence ID" value="ACB12969.1"/>
    <property type="molecule type" value="Genomic_DNA"/>
</dbReference>
<name>B4Y2Z3_9BURK</name>
<dbReference type="AlphaFoldDB" id="B4Y2Z3"/>
<organism evidence="1">
    <name type="scientific">Aquabacterium sp. PL1F5</name>
    <dbReference type="NCBI Taxonomy" id="503996"/>
    <lineage>
        <taxon>Bacteria</taxon>
        <taxon>Pseudomonadati</taxon>
        <taxon>Pseudomonadota</taxon>
        <taxon>Betaproteobacteria</taxon>
        <taxon>Burkholderiales</taxon>
        <taxon>Aquabacterium</taxon>
    </lineage>
</organism>
<reference evidence="1" key="1">
    <citation type="journal article" date="2008" name="J. Bacteriol.">
        <title>The evolution of class 1 integrons and the rise of antibiotic resistance.</title>
        <authorList>
            <person name="Gillings M."/>
            <person name="Boucher Y."/>
            <person name="Labbate M."/>
            <person name="Holmes A."/>
            <person name="Krishnan S."/>
            <person name="Holley M."/>
            <person name="Stokes H.W."/>
        </authorList>
    </citation>
    <scope>NUCLEOTIDE SEQUENCE</scope>
</reference>